<dbReference type="SMART" id="SM00100">
    <property type="entry name" value="cNMP"/>
    <property type="match status" value="1"/>
</dbReference>
<reference evidence="6" key="3">
    <citation type="submission" date="2022-10" db="EMBL/GenBank/DDBJ databases">
        <authorList>
            <person name="Aires J."/>
            <person name="Mesa V."/>
        </authorList>
    </citation>
    <scope>NUCLEOTIDE SEQUENCE</scope>
    <source>
        <strain evidence="6">Clostridium neonatale JD116</strain>
    </source>
</reference>
<dbReference type="InterPro" id="IPR018490">
    <property type="entry name" value="cNMP-bd_dom_sf"/>
</dbReference>
<organism evidence="7 9">
    <name type="scientific">Clostridium neonatale</name>
    <dbReference type="NCBI Taxonomy" id="137838"/>
    <lineage>
        <taxon>Bacteria</taxon>
        <taxon>Bacillati</taxon>
        <taxon>Bacillota</taxon>
        <taxon>Clostridia</taxon>
        <taxon>Eubacteriales</taxon>
        <taxon>Clostridiaceae</taxon>
        <taxon>Clostridium</taxon>
    </lineage>
</organism>
<dbReference type="SUPFAM" id="SSF51206">
    <property type="entry name" value="cAMP-binding domain-like"/>
    <property type="match status" value="1"/>
</dbReference>
<dbReference type="CDD" id="cd00038">
    <property type="entry name" value="CAP_ED"/>
    <property type="match status" value="1"/>
</dbReference>
<proteinExistence type="predicted"/>
<reference evidence="8 10" key="2">
    <citation type="submission" date="2018-06" db="EMBL/GenBank/DDBJ databases">
        <authorList>
            <consortium name="IHU Genomes"/>
        </authorList>
    </citation>
    <scope>NUCLEOTIDE SEQUENCE [LARGE SCALE GENOMIC DNA]</scope>
    <source>
        <strain evidence="8 10">NEC25</strain>
    </source>
</reference>
<dbReference type="OrthoDB" id="3176638at2"/>
<dbReference type="GO" id="GO:0003700">
    <property type="term" value="F:DNA-binding transcription factor activity"/>
    <property type="evidence" value="ECO:0007669"/>
    <property type="project" value="TreeGrafter"/>
</dbReference>
<keyword evidence="9" id="KW-1185">Reference proteome</keyword>
<dbReference type="GO" id="GO:0005829">
    <property type="term" value="C:cytosol"/>
    <property type="evidence" value="ECO:0007669"/>
    <property type="project" value="TreeGrafter"/>
</dbReference>
<dbReference type="AlphaFoldDB" id="A0A2A7MIE7"/>
<gene>
    <name evidence="8" type="primary">ntcA</name>
    <name evidence="6" type="ORF">CNEO2_1400004</name>
    <name evidence="8" type="ORF">CNEONATNEC25_02471</name>
    <name evidence="7" type="ORF">CQ394_07145</name>
</gene>
<dbReference type="InterPro" id="IPR012318">
    <property type="entry name" value="HTH_CRP"/>
</dbReference>
<feature type="domain" description="Cyclic nucleotide-binding" evidence="4">
    <location>
        <begin position="13"/>
        <end position="119"/>
    </location>
</feature>
<keyword evidence="2" id="KW-0238">DNA-binding</keyword>
<dbReference type="InterPro" id="IPR050397">
    <property type="entry name" value="Env_Response_Regulators"/>
</dbReference>
<dbReference type="Proteomes" id="UP001189143">
    <property type="component" value="Unassembled WGS sequence"/>
</dbReference>
<dbReference type="GO" id="GO:0003677">
    <property type="term" value="F:DNA binding"/>
    <property type="evidence" value="ECO:0007669"/>
    <property type="project" value="UniProtKB-KW"/>
</dbReference>
<feature type="domain" description="HTH crp-type" evidence="5">
    <location>
        <begin position="150"/>
        <end position="218"/>
    </location>
</feature>
<dbReference type="Pfam" id="PF00027">
    <property type="entry name" value="cNMP_binding"/>
    <property type="match status" value="1"/>
</dbReference>
<dbReference type="PANTHER" id="PTHR24567:SF58">
    <property type="entry name" value="CYCLIC AMP-BINDING REGULATORY PROTEIN"/>
    <property type="match status" value="1"/>
</dbReference>
<dbReference type="InterPro" id="IPR014710">
    <property type="entry name" value="RmlC-like_jellyroll"/>
</dbReference>
<evidence type="ECO:0000313" key="9">
    <source>
        <dbReference type="Proteomes" id="UP000220840"/>
    </source>
</evidence>
<dbReference type="EMBL" id="PDCJ01000001">
    <property type="protein sequence ID" value="PEG31474.1"/>
    <property type="molecule type" value="Genomic_DNA"/>
</dbReference>
<evidence type="ECO:0000313" key="6">
    <source>
        <dbReference type="EMBL" id="CAI3543701.1"/>
    </source>
</evidence>
<dbReference type="PROSITE" id="PS50042">
    <property type="entry name" value="CNMP_BINDING_3"/>
    <property type="match status" value="1"/>
</dbReference>
<sequence length="226" mass="26155">MEEIIKKLEKNELFNNVDKTKMLKILGNLKYSIVSYKKGEVIFQEEEICSAIGLIIDGTINIERIYPNGKSIVMSKFKDGDVFGEALLFSKVNKYPATVIALSDCKVLYLTKNEIIKLFSVENKLMENFMMLLSEKIIILNNKIRSISLKSVRQKVVDYILCEYMNEKNEEIKLKYSKEEIANDIGIPRPSLSRELIKLRDEGLINFSRNKITILNIEELEDILFN</sequence>
<evidence type="ECO:0000313" key="10">
    <source>
        <dbReference type="Proteomes" id="UP000431451"/>
    </source>
</evidence>
<dbReference type="PANTHER" id="PTHR24567">
    <property type="entry name" value="CRP FAMILY TRANSCRIPTIONAL REGULATORY PROTEIN"/>
    <property type="match status" value="1"/>
</dbReference>
<dbReference type="Proteomes" id="UP000220840">
    <property type="component" value="Unassembled WGS sequence"/>
</dbReference>
<dbReference type="PROSITE" id="PS51063">
    <property type="entry name" value="HTH_CRP_2"/>
    <property type="match status" value="1"/>
</dbReference>
<reference evidence="7 9" key="1">
    <citation type="submission" date="2017-10" db="EMBL/GenBank/DDBJ databases">
        <title>Effective Description of Clostridium neonatale sp. nov. linked to necrotizing enterocolitis in neonates and a clarification of species assignable to the genus Clostridium (Prazmowski 1880) emend. Lawson and Rainey 2016.</title>
        <authorList>
            <person name="Bernard K."/>
            <person name="Burdz T."/>
            <person name="Wiebe D."/>
            <person name="Balcewich B."/>
            <person name="Alfa M."/>
            <person name="Bernier A.-M."/>
        </authorList>
    </citation>
    <scope>NUCLEOTIDE SEQUENCE [LARGE SCALE GENOMIC DNA]</scope>
    <source>
        <strain evidence="7 9">LCDC99A005</strain>
    </source>
</reference>
<accession>A0A2A7MIE7</accession>
<protein>
    <submittedName>
        <fullName evidence="6 7">Transcriptional regulator</fullName>
    </submittedName>
    <submittedName>
        <fullName evidence="8">Global nitrogen regulator</fullName>
    </submittedName>
</protein>
<evidence type="ECO:0000313" key="8">
    <source>
        <dbReference type="EMBL" id="VCT84870.1"/>
    </source>
</evidence>
<dbReference type="RefSeq" id="WP_058295629.1">
    <property type="nucleotide sequence ID" value="NZ_CAKJVF010000276.1"/>
</dbReference>
<evidence type="ECO:0000313" key="7">
    <source>
        <dbReference type="EMBL" id="PEG31474.1"/>
    </source>
</evidence>
<dbReference type="STRING" id="137838.GCA_001458595_02899"/>
<dbReference type="SUPFAM" id="SSF46785">
    <property type="entry name" value="Winged helix' DNA-binding domain"/>
    <property type="match status" value="1"/>
</dbReference>
<dbReference type="InterPro" id="IPR036390">
    <property type="entry name" value="WH_DNA-bd_sf"/>
</dbReference>
<evidence type="ECO:0000256" key="1">
    <source>
        <dbReference type="ARBA" id="ARBA00023015"/>
    </source>
</evidence>
<evidence type="ECO:0000256" key="2">
    <source>
        <dbReference type="ARBA" id="ARBA00023125"/>
    </source>
</evidence>
<evidence type="ECO:0000259" key="4">
    <source>
        <dbReference type="PROSITE" id="PS50042"/>
    </source>
</evidence>
<dbReference type="EMBL" id="UWJD01000002">
    <property type="protein sequence ID" value="VCT84870.1"/>
    <property type="molecule type" value="Genomic_DNA"/>
</dbReference>
<dbReference type="EMBL" id="CAMTCP010000045">
    <property type="protein sequence ID" value="CAI3543701.1"/>
    <property type="molecule type" value="Genomic_DNA"/>
</dbReference>
<dbReference type="InterPro" id="IPR000595">
    <property type="entry name" value="cNMP-bd_dom"/>
</dbReference>
<evidence type="ECO:0000259" key="5">
    <source>
        <dbReference type="PROSITE" id="PS51063"/>
    </source>
</evidence>
<keyword evidence="3" id="KW-0804">Transcription</keyword>
<dbReference type="Pfam" id="PF13545">
    <property type="entry name" value="HTH_Crp_2"/>
    <property type="match status" value="1"/>
</dbReference>
<evidence type="ECO:0000256" key="3">
    <source>
        <dbReference type="ARBA" id="ARBA00023163"/>
    </source>
</evidence>
<dbReference type="SMART" id="SM00419">
    <property type="entry name" value="HTH_CRP"/>
    <property type="match status" value="1"/>
</dbReference>
<dbReference type="Gene3D" id="2.60.120.10">
    <property type="entry name" value="Jelly Rolls"/>
    <property type="match status" value="1"/>
</dbReference>
<keyword evidence="1" id="KW-0805">Transcription regulation</keyword>
<dbReference type="Proteomes" id="UP000431451">
    <property type="component" value="Unassembled WGS sequence"/>
</dbReference>
<name>A0A2A7MIE7_9CLOT</name>